<accession>A0A402D5E9</accession>
<dbReference type="InterPro" id="IPR052340">
    <property type="entry name" value="RNase_Y/CdgJ"/>
</dbReference>
<dbReference type="KEGG" id="ccot:CCAX7_19260"/>
<dbReference type="AlphaFoldDB" id="A0A402D5E9"/>
<gene>
    <name evidence="1" type="ORF">CCAX7_19260</name>
</gene>
<dbReference type="PANTHER" id="PTHR33525:SF3">
    <property type="entry name" value="RIBONUCLEASE Y"/>
    <property type="match status" value="1"/>
</dbReference>
<proteinExistence type="predicted"/>
<dbReference type="InterPro" id="IPR011006">
    <property type="entry name" value="CheY-like_superfamily"/>
</dbReference>
<dbReference type="Pfam" id="PF00072">
    <property type="entry name" value="Response_reg"/>
    <property type="match status" value="1"/>
</dbReference>
<protein>
    <submittedName>
        <fullName evidence="1">Signal transduction protein</fullName>
    </submittedName>
</protein>
<evidence type="ECO:0000313" key="2">
    <source>
        <dbReference type="Proteomes" id="UP000287394"/>
    </source>
</evidence>
<reference evidence="1 2" key="1">
    <citation type="journal article" date="2019" name="Int. J. Syst. Evol. Microbiol.">
        <title>Capsulimonas corticalis gen. nov., sp. nov., an aerobic capsulated bacterium, of a novel bacterial order, Capsulimonadales ord. nov., of the class Armatimonadia of the phylum Armatimonadetes.</title>
        <authorList>
            <person name="Li J."/>
            <person name="Kudo C."/>
            <person name="Tonouchi A."/>
        </authorList>
    </citation>
    <scope>NUCLEOTIDE SEQUENCE [LARGE SCALE GENOMIC DNA]</scope>
    <source>
        <strain evidence="1 2">AX-7</strain>
    </source>
</reference>
<dbReference type="InterPro" id="IPR013976">
    <property type="entry name" value="HDOD"/>
</dbReference>
<dbReference type="InterPro" id="IPR007110">
    <property type="entry name" value="Ig-like_dom"/>
</dbReference>
<dbReference type="Proteomes" id="UP000287394">
    <property type="component" value="Chromosome"/>
</dbReference>
<dbReference type="Gene3D" id="1.10.3210.10">
    <property type="entry name" value="Hypothetical protein af1432"/>
    <property type="match status" value="1"/>
</dbReference>
<sequence>MKREILFVDDEPNVLQGLQRMLRPLRDVWNVKFAEGGAQALQMLAEAPFDVVVSDMRMPGMSGSQLLSAVRDRHPQIIRVILSGQSEKEFILEAVTAAHQFLSKPCEAEVLKATITRACLLRDGVSNPETQALVSSLKALPVSPSIHAELCDLLATEGTSLQKVGQTVAGCLGMSAKVLQLVNSAFFGLPRVVASPAEAVVLLGADTMKSLTLSCQIFQPYAGPPSEIAWREELWSSSRAGAERNEARAQSQGLDARASQASATVGLLRDCGKLVLAAQRPEAYAQVLDLAASMGWSAAEREVFGATHGEVGGYLLGLWGLPSVVVDAVIDHHAQDAPLARAA</sequence>
<name>A0A402D5E9_9BACT</name>
<dbReference type="SMART" id="SM00448">
    <property type="entry name" value="REC"/>
    <property type="match status" value="1"/>
</dbReference>
<dbReference type="EMBL" id="AP025739">
    <property type="protein sequence ID" value="BDI29875.1"/>
    <property type="molecule type" value="Genomic_DNA"/>
</dbReference>
<keyword evidence="2" id="KW-1185">Reference proteome</keyword>
<dbReference type="InterPro" id="IPR014626">
    <property type="entry name" value="Sig_transdc_resp-reg_put"/>
</dbReference>
<dbReference type="PROSITE" id="PS50110">
    <property type="entry name" value="RESPONSE_REGULATORY"/>
    <property type="match status" value="1"/>
</dbReference>
<dbReference type="PIRSF" id="PIRSF036883">
    <property type="entry name" value="RR_HD-GYP_mod"/>
    <property type="match status" value="1"/>
</dbReference>
<dbReference type="SUPFAM" id="SSF109604">
    <property type="entry name" value="HD-domain/PDEase-like"/>
    <property type="match status" value="1"/>
</dbReference>
<dbReference type="InterPro" id="IPR001789">
    <property type="entry name" value="Sig_transdc_resp-reg_receiver"/>
</dbReference>
<dbReference type="GO" id="GO:0000160">
    <property type="term" value="P:phosphorelay signal transduction system"/>
    <property type="evidence" value="ECO:0007669"/>
    <property type="project" value="InterPro"/>
</dbReference>
<dbReference type="Gene3D" id="3.40.50.2300">
    <property type="match status" value="1"/>
</dbReference>
<organism evidence="1 2">
    <name type="scientific">Capsulimonas corticalis</name>
    <dbReference type="NCBI Taxonomy" id="2219043"/>
    <lineage>
        <taxon>Bacteria</taxon>
        <taxon>Bacillati</taxon>
        <taxon>Armatimonadota</taxon>
        <taxon>Armatimonadia</taxon>
        <taxon>Capsulimonadales</taxon>
        <taxon>Capsulimonadaceae</taxon>
        <taxon>Capsulimonas</taxon>
    </lineage>
</organism>
<dbReference type="CDD" id="cd17569">
    <property type="entry name" value="REC_HupR-like"/>
    <property type="match status" value="1"/>
</dbReference>
<dbReference type="OrthoDB" id="9803649at2"/>
<evidence type="ECO:0000313" key="1">
    <source>
        <dbReference type="EMBL" id="BDI29875.1"/>
    </source>
</evidence>
<dbReference type="SUPFAM" id="SSF52172">
    <property type="entry name" value="CheY-like"/>
    <property type="match status" value="1"/>
</dbReference>
<dbReference type="PANTHER" id="PTHR33525">
    <property type="match status" value="1"/>
</dbReference>
<dbReference type="PROSITE" id="PS51833">
    <property type="entry name" value="HDOD"/>
    <property type="match status" value="1"/>
</dbReference>
<dbReference type="PROSITE" id="PS50835">
    <property type="entry name" value="IG_LIKE"/>
    <property type="match status" value="1"/>
</dbReference>
<dbReference type="Pfam" id="PF08668">
    <property type="entry name" value="HDOD"/>
    <property type="match status" value="1"/>
</dbReference>
<dbReference type="RefSeq" id="WP_119324657.1">
    <property type="nucleotide sequence ID" value="NZ_AP025739.1"/>
</dbReference>